<dbReference type="PANTHER" id="PTHR33360:SF2">
    <property type="entry name" value="TRANSPOSASE FOR INSERTION SEQUENCE ELEMENT IS200"/>
    <property type="match status" value="1"/>
</dbReference>
<reference evidence="3" key="1">
    <citation type="submission" date="2011-06" db="EMBL/GenBank/DDBJ databases">
        <title>The complete genome of chromosome of Runella slithyformis DSM 19594.</title>
        <authorList>
            <consortium name="US DOE Joint Genome Institute (JGI-PGF)"/>
            <person name="Lucas S."/>
            <person name="Han J."/>
            <person name="Lapidus A."/>
            <person name="Bruce D."/>
            <person name="Goodwin L."/>
            <person name="Pitluck S."/>
            <person name="Peters L."/>
            <person name="Kyrpides N."/>
            <person name="Mavromatis K."/>
            <person name="Ivanova N."/>
            <person name="Ovchinnikova G."/>
            <person name="Zhang X."/>
            <person name="Misra M."/>
            <person name="Detter J.C."/>
            <person name="Tapia R."/>
            <person name="Han C."/>
            <person name="Land M."/>
            <person name="Hauser L."/>
            <person name="Markowitz V."/>
            <person name="Cheng J.-F."/>
            <person name="Hugenholtz P."/>
            <person name="Woyke T."/>
            <person name="Wu D."/>
            <person name="Tindall B."/>
            <person name="Faehrich R."/>
            <person name="Brambilla E."/>
            <person name="Klenk H.-P."/>
            <person name="Eisen J.A."/>
        </authorList>
    </citation>
    <scope>NUCLEOTIDE SEQUENCE [LARGE SCALE GENOMIC DNA]</scope>
    <source>
        <strain evidence="3">ATCC 29530 / DSM 19594 / LMG 11500 / NCIMB 11436 / LSU 4</strain>
    </source>
</reference>
<gene>
    <name evidence="2" type="ordered locus">Runsl_1183</name>
</gene>
<dbReference type="GO" id="GO:0003677">
    <property type="term" value="F:DNA binding"/>
    <property type="evidence" value="ECO:0007669"/>
    <property type="project" value="InterPro"/>
</dbReference>
<evidence type="ECO:0000313" key="3">
    <source>
        <dbReference type="Proteomes" id="UP000000493"/>
    </source>
</evidence>
<dbReference type="InterPro" id="IPR036515">
    <property type="entry name" value="Transposase_17_sf"/>
</dbReference>
<dbReference type="AlphaFoldDB" id="A0A7U3ZI18"/>
<proteinExistence type="predicted"/>
<sequence>MADVFSQLYIHLVFSPKNRKSLIHPSWEERLHKYITGVVQERGHKLLAIGGMPDHIHIFVGLKPAESISELVKEIKNASNDFVKKEKLTAEKFDWQNGYGTFSYSRSHIDAVCKYILHQKEHHQKKTFREEFLKLCADFGLEIGRKDCFEWFE</sequence>
<dbReference type="EMBL" id="CP002859">
    <property type="protein sequence ID" value="AEI47612.1"/>
    <property type="molecule type" value="Genomic_DNA"/>
</dbReference>
<protein>
    <submittedName>
        <fullName evidence="2">Transposase IS200-family protein</fullName>
    </submittedName>
</protein>
<dbReference type="Proteomes" id="UP000000493">
    <property type="component" value="Chromosome"/>
</dbReference>
<dbReference type="SMART" id="SM01321">
    <property type="entry name" value="Y1_Tnp"/>
    <property type="match status" value="1"/>
</dbReference>
<dbReference type="KEGG" id="rsi:Runsl_1183"/>
<evidence type="ECO:0000313" key="2">
    <source>
        <dbReference type="EMBL" id="AEI47612.1"/>
    </source>
</evidence>
<dbReference type="SUPFAM" id="SSF143422">
    <property type="entry name" value="Transposase IS200-like"/>
    <property type="match status" value="1"/>
</dbReference>
<dbReference type="GO" id="GO:0006313">
    <property type="term" value="P:DNA transposition"/>
    <property type="evidence" value="ECO:0007669"/>
    <property type="project" value="InterPro"/>
</dbReference>
<dbReference type="InterPro" id="IPR002686">
    <property type="entry name" value="Transposase_17"/>
</dbReference>
<dbReference type="Pfam" id="PF01797">
    <property type="entry name" value="Y1_Tnp"/>
    <property type="match status" value="1"/>
</dbReference>
<keyword evidence="3" id="KW-1185">Reference proteome</keyword>
<organism evidence="2 3">
    <name type="scientific">Runella slithyformis (strain ATCC 29530 / DSM 19594 / LMG 11500 / NCIMB 11436 / LSU 4)</name>
    <dbReference type="NCBI Taxonomy" id="761193"/>
    <lineage>
        <taxon>Bacteria</taxon>
        <taxon>Pseudomonadati</taxon>
        <taxon>Bacteroidota</taxon>
        <taxon>Cytophagia</taxon>
        <taxon>Cytophagales</taxon>
        <taxon>Spirosomataceae</taxon>
        <taxon>Runella</taxon>
    </lineage>
</organism>
<dbReference type="Gene3D" id="3.30.70.1290">
    <property type="entry name" value="Transposase IS200-like"/>
    <property type="match status" value="1"/>
</dbReference>
<accession>A0A7U3ZI18</accession>
<feature type="domain" description="Transposase IS200-like" evidence="1">
    <location>
        <begin position="5"/>
        <end position="119"/>
    </location>
</feature>
<dbReference type="PANTHER" id="PTHR33360">
    <property type="entry name" value="TRANSPOSASE FOR INSERTION SEQUENCE ELEMENT IS200"/>
    <property type="match status" value="1"/>
</dbReference>
<dbReference type="RefSeq" id="WP_013926931.1">
    <property type="nucleotide sequence ID" value="NC_015703.1"/>
</dbReference>
<reference evidence="2 3" key="2">
    <citation type="journal article" date="2012" name="Stand. Genomic Sci.">
        <title>Complete genome sequence of the aquatic bacterium Runella slithyformis type strain (LSU 4(T)).</title>
        <authorList>
            <person name="Copeland A."/>
            <person name="Zhang X."/>
            <person name="Misra M."/>
            <person name="Lapidus A."/>
            <person name="Nolan M."/>
            <person name="Lucas S."/>
            <person name="Deshpande S."/>
            <person name="Cheng J.F."/>
            <person name="Tapia R."/>
            <person name="Goodwin L.A."/>
            <person name="Pitluck S."/>
            <person name="Liolios K."/>
            <person name="Pagani I."/>
            <person name="Ivanova N."/>
            <person name="Mikhailova N."/>
            <person name="Pati A."/>
            <person name="Chen A."/>
            <person name="Palaniappan K."/>
            <person name="Land M."/>
            <person name="Hauser L."/>
            <person name="Pan C."/>
            <person name="Jeffries C.D."/>
            <person name="Detter J.C."/>
            <person name="Brambilla E.M."/>
            <person name="Rohde M."/>
            <person name="Djao O.D."/>
            <person name="Goker M."/>
            <person name="Sikorski J."/>
            <person name="Tindall B.J."/>
            <person name="Woyke T."/>
            <person name="Bristow J."/>
            <person name="Eisen J.A."/>
            <person name="Markowitz V."/>
            <person name="Hugenholtz P."/>
            <person name="Kyrpides N.C."/>
            <person name="Klenk H.P."/>
            <person name="Mavromatis K."/>
        </authorList>
    </citation>
    <scope>NUCLEOTIDE SEQUENCE [LARGE SCALE GENOMIC DNA]</scope>
    <source>
        <strain evidence="3">ATCC 29530 / DSM 19594 / LMG 11500 / NCIMB 11436 / LSU 4</strain>
    </source>
</reference>
<dbReference type="GO" id="GO:0004803">
    <property type="term" value="F:transposase activity"/>
    <property type="evidence" value="ECO:0007669"/>
    <property type="project" value="InterPro"/>
</dbReference>
<dbReference type="NCBIfam" id="NF033573">
    <property type="entry name" value="transpos_IS200"/>
    <property type="match status" value="1"/>
</dbReference>
<name>A0A7U3ZI18_RUNSL</name>
<evidence type="ECO:0000259" key="1">
    <source>
        <dbReference type="SMART" id="SM01321"/>
    </source>
</evidence>